<accession>A0A6N6MU74</accession>
<evidence type="ECO:0000256" key="1">
    <source>
        <dbReference type="SAM" id="SignalP"/>
    </source>
</evidence>
<name>A0A6N6MU74_9HYPH</name>
<keyword evidence="1" id="KW-0732">Signal</keyword>
<organism evidence="2 3">
    <name type="scientific">Methylobacterium planeticum</name>
    <dbReference type="NCBI Taxonomy" id="2615211"/>
    <lineage>
        <taxon>Bacteria</taxon>
        <taxon>Pseudomonadati</taxon>
        <taxon>Pseudomonadota</taxon>
        <taxon>Alphaproteobacteria</taxon>
        <taxon>Hyphomicrobiales</taxon>
        <taxon>Methylobacteriaceae</taxon>
        <taxon>Methylobacterium</taxon>
    </lineage>
</organism>
<proteinExistence type="predicted"/>
<dbReference type="Proteomes" id="UP000441523">
    <property type="component" value="Unassembled WGS sequence"/>
</dbReference>
<evidence type="ECO:0000313" key="3">
    <source>
        <dbReference type="Proteomes" id="UP000441523"/>
    </source>
</evidence>
<sequence length="101" mass="10384">MRDLRPLAVLLLLAAGSAAGPAAAQMGGFVAGSTVGLPATGVPARVPPNPFASNYPSAPPPAPALVERRRACHACRTCCARERVVRRAPDGARLPPGRIPR</sequence>
<protein>
    <submittedName>
        <fullName evidence="2">Uncharacterized protein</fullName>
    </submittedName>
</protein>
<keyword evidence="3" id="KW-1185">Reference proteome</keyword>
<dbReference type="RefSeq" id="WP_150961546.1">
    <property type="nucleotide sequence ID" value="NZ_VZZJ01000002.1"/>
</dbReference>
<dbReference type="AlphaFoldDB" id="A0A6N6MU74"/>
<comment type="caution">
    <text evidence="2">The sequence shown here is derived from an EMBL/GenBank/DDBJ whole genome shotgun (WGS) entry which is preliminary data.</text>
</comment>
<gene>
    <name evidence="2" type="ORF">F6X51_02080</name>
</gene>
<dbReference type="EMBL" id="VZZJ01000002">
    <property type="protein sequence ID" value="KAB1075498.1"/>
    <property type="molecule type" value="Genomic_DNA"/>
</dbReference>
<evidence type="ECO:0000313" key="2">
    <source>
        <dbReference type="EMBL" id="KAB1075498.1"/>
    </source>
</evidence>
<feature type="signal peptide" evidence="1">
    <location>
        <begin position="1"/>
        <end position="24"/>
    </location>
</feature>
<reference evidence="2 3" key="1">
    <citation type="submission" date="2019-09" db="EMBL/GenBank/DDBJ databases">
        <title>YIM 132548 draft genome.</title>
        <authorList>
            <person name="Jiang L."/>
        </authorList>
    </citation>
    <scope>NUCLEOTIDE SEQUENCE [LARGE SCALE GENOMIC DNA]</scope>
    <source>
        <strain evidence="2 3">YIM 132548</strain>
    </source>
</reference>
<feature type="chain" id="PRO_5027123730" evidence="1">
    <location>
        <begin position="25"/>
        <end position="101"/>
    </location>
</feature>